<dbReference type="Gene3D" id="3.90.226.10">
    <property type="entry name" value="2-enoyl-CoA Hydratase, Chain A, domain 1"/>
    <property type="match status" value="1"/>
</dbReference>
<name>A0ABT0PBQ7_9GAMM</name>
<reference evidence="7 8" key="1">
    <citation type="submission" date="2022-05" db="EMBL/GenBank/DDBJ databases">
        <authorList>
            <person name="Park J.-S."/>
        </authorList>
    </citation>
    <scope>NUCLEOTIDE SEQUENCE [LARGE SCALE GENOMIC DNA]</scope>
    <source>
        <strain evidence="7 8">2012CJ34-2</strain>
    </source>
</reference>
<dbReference type="RefSeq" id="WP_249697582.1">
    <property type="nucleotide sequence ID" value="NZ_JAMFLX010000002.1"/>
</dbReference>
<protein>
    <submittedName>
        <fullName evidence="7">S49 family peptidase</fullName>
    </submittedName>
</protein>
<dbReference type="Pfam" id="PF01343">
    <property type="entry name" value="Peptidase_S49"/>
    <property type="match status" value="1"/>
</dbReference>
<evidence type="ECO:0000256" key="2">
    <source>
        <dbReference type="ARBA" id="ARBA00022670"/>
    </source>
</evidence>
<sequence>MSDSQDGGGVMASEDRKLLEKMLFSTIQEQRRARRWSIFFRFLFFLWLFALVGSIMFSVGGGVTGKQTPAEYTALIDVKGAIAADKDANADSIVTGLRKAFDDEKVRGVILRINSPGGSPVQAAYIFDEVNRLKETRPEIKVYAVIADVGASAAYYIAAAADDIYANRGSVVGSIGAYMATFGFEGAMEKLGVTRRFYGSGDHKALTDPFQPEDKVAAKHLRATVKNIHDQFVESVKEGREGRLKDNPDLFTGLIWTGQQALELGLVDGLGSPGYVAREVIGHEDIVDFTVKPGFFDRFAQKVGSSAAQALGVSLGLEGPAVR</sequence>
<dbReference type="PANTHER" id="PTHR42987">
    <property type="entry name" value="PEPTIDASE S49"/>
    <property type="match status" value="1"/>
</dbReference>
<proteinExistence type="inferred from homology"/>
<dbReference type="EMBL" id="JAMFLX010000002">
    <property type="protein sequence ID" value="MCL6268750.1"/>
    <property type="molecule type" value="Genomic_DNA"/>
</dbReference>
<keyword evidence="5" id="KW-1133">Transmembrane helix</keyword>
<keyword evidence="2" id="KW-0645">Protease</keyword>
<keyword evidence="8" id="KW-1185">Reference proteome</keyword>
<keyword evidence="5" id="KW-0472">Membrane</keyword>
<evidence type="ECO:0000256" key="3">
    <source>
        <dbReference type="ARBA" id="ARBA00022801"/>
    </source>
</evidence>
<evidence type="ECO:0000256" key="1">
    <source>
        <dbReference type="ARBA" id="ARBA00008683"/>
    </source>
</evidence>
<dbReference type="InterPro" id="IPR047272">
    <property type="entry name" value="S49_SppA_C"/>
</dbReference>
<dbReference type="Proteomes" id="UP001203338">
    <property type="component" value="Unassembled WGS sequence"/>
</dbReference>
<evidence type="ECO:0000313" key="7">
    <source>
        <dbReference type="EMBL" id="MCL6268750.1"/>
    </source>
</evidence>
<comment type="similarity">
    <text evidence="1">Belongs to the peptidase S49 family.</text>
</comment>
<keyword evidence="3" id="KW-0378">Hydrolase</keyword>
<evidence type="ECO:0000256" key="5">
    <source>
        <dbReference type="SAM" id="Phobius"/>
    </source>
</evidence>
<feature type="transmembrane region" description="Helical" evidence="5">
    <location>
        <begin position="38"/>
        <end position="59"/>
    </location>
</feature>
<dbReference type="InterPro" id="IPR029045">
    <property type="entry name" value="ClpP/crotonase-like_dom_sf"/>
</dbReference>
<keyword evidence="4" id="KW-0720">Serine protease</keyword>
<dbReference type="SUPFAM" id="SSF52096">
    <property type="entry name" value="ClpP/crotonase"/>
    <property type="match status" value="1"/>
</dbReference>
<dbReference type="PANTHER" id="PTHR42987:SF8">
    <property type="entry name" value="PROTEINASE"/>
    <property type="match status" value="1"/>
</dbReference>
<evidence type="ECO:0000256" key="4">
    <source>
        <dbReference type="ARBA" id="ARBA00022825"/>
    </source>
</evidence>
<dbReference type="InterPro" id="IPR002142">
    <property type="entry name" value="Peptidase_S49"/>
</dbReference>
<dbReference type="Gene3D" id="6.20.330.10">
    <property type="match status" value="1"/>
</dbReference>
<organism evidence="7 8">
    <name type="scientific">Parendozoicomonas callyspongiae</name>
    <dbReference type="NCBI Taxonomy" id="2942213"/>
    <lineage>
        <taxon>Bacteria</taxon>
        <taxon>Pseudomonadati</taxon>
        <taxon>Pseudomonadota</taxon>
        <taxon>Gammaproteobacteria</taxon>
        <taxon>Oceanospirillales</taxon>
        <taxon>Endozoicomonadaceae</taxon>
        <taxon>Parendozoicomonas</taxon>
    </lineage>
</organism>
<comment type="caution">
    <text evidence="7">The sequence shown here is derived from an EMBL/GenBank/DDBJ whole genome shotgun (WGS) entry which is preliminary data.</text>
</comment>
<evidence type="ECO:0000259" key="6">
    <source>
        <dbReference type="Pfam" id="PF01343"/>
    </source>
</evidence>
<feature type="domain" description="Peptidase S49" evidence="6">
    <location>
        <begin position="138"/>
        <end position="275"/>
    </location>
</feature>
<keyword evidence="5" id="KW-0812">Transmembrane</keyword>
<accession>A0ABT0PBQ7</accession>
<evidence type="ECO:0000313" key="8">
    <source>
        <dbReference type="Proteomes" id="UP001203338"/>
    </source>
</evidence>
<gene>
    <name evidence="7" type="ORF">M3P05_02145</name>
</gene>
<dbReference type="CDD" id="cd07023">
    <property type="entry name" value="S49_Sppa_N_C"/>
    <property type="match status" value="1"/>
</dbReference>